<dbReference type="GO" id="GO:0000287">
    <property type="term" value="F:magnesium ion binding"/>
    <property type="evidence" value="ECO:0007669"/>
    <property type="project" value="InterPro"/>
</dbReference>
<dbReference type="PANTHER" id="PTHR11241:SF0">
    <property type="entry name" value="DEOXYURIDINE 5'-TRIPHOSPHATE NUCLEOTIDOHYDROLASE"/>
    <property type="match status" value="1"/>
</dbReference>
<dbReference type="PANTHER" id="PTHR11241">
    <property type="entry name" value="DEOXYURIDINE 5'-TRIPHOSPHATE NUCLEOTIDOHYDROLASE"/>
    <property type="match status" value="1"/>
</dbReference>
<dbReference type="GO" id="GO:0004170">
    <property type="term" value="F:dUTP diphosphatase activity"/>
    <property type="evidence" value="ECO:0007669"/>
    <property type="project" value="InterPro"/>
</dbReference>
<accession>A0A7U3NJV4</accession>
<evidence type="ECO:0000313" key="1">
    <source>
        <dbReference type="EMBL" id="QOV08321.1"/>
    </source>
</evidence>
<organism evidence="1 2">
    <name type="scientific">Bacillus phage Kirov</name>
    <dbReference type="NCBI Taxonomy" id="2783539"/>
    <lineage>
        <taxon>Viruses</taxon>
        <taxon>Duplodnaviria</taxon>
        <taxon>Heunggongvirae</taxon>
        <taxon>Uroviricota</taxon>
        <taxon>Caudoviricetes</taxon>
        <taxon>Andregratiavirinae</taxon>
        <taxon>Kirovvirus</taxon>
        <taxon>Kirovvirus kirov</taxon>
    </lineage>
</organism>
<name>A0A7U3NJV4_9CAUD</name>
<sequence length="271" mass="30783">MEKKAKRFYKVDEVVWVIAEKKEGKIQSIDRAKLEVVVKVEDKELTVKMWEIDKLKYKAKDKFFKEHPEKAKKGKVASGQLEIMDVAELHRKVQELYNTIMHPEVFFAKVRPEGIIPSKRKEDAGWDFYACVEPREVDGEDVFEIYLPAFKTTLVPTGVASALPTTHYLNTKHERGSTAKPSVSVLAGVIDSGYRDEIFLALTPLHKDVLITSEVDAIEYQENVILYPYSKAVAQGTIDLVVEPIVKEIPFDELQKIESERGTTKLGQSGK</sequence>
<reference evidence="1 2" key="1">
    <citation type="submission" date="2020-10" db="EMBL/GenBank/DDBJ databases">
        <authorList>
            <person name="Kazantseva O.A."/>
            <person name="Piligrimova E.G."/>
            <person name="Shadrin A.M."/>
        </authorList>
    </citation>
    <scope>NUCLEOTIDE SEQUENCE [LARGE SCALE GENOMIC DNA]</scope>
</reference>
<dbReference type="GO" id="GO:0006226">
    <property type="term" value="P:dUMP biosynthetic process"/>
    <property type="evidence" value="ECO:0007669"/>
    <property type="project" value="InterPro"/>
</dbReference>
<evidence type="ECO:0000313" key="2">
    <source>
        <dbReference type="Proteomes" id="UP000594029"/>
    </source>
</evidence>
<dbReference type="SUPFAM" id="SSF51283">
    <property type="entry name" value="dUTPase-like"/>
    <property type="match status" value="1"/>
</dbReference>
<dbReference type="EMBL" id="MW084976">
    <property type="protein sequence ID" value="QOV08321.1"/>
    <property type="molecule type" value="Genomic_DNA"/>
</dbReference>
<dbReference type="Proteomes" id="UP000594029">
    <property type="component" value="Segment"/>
</dbReference>
<keyword evidence="2" id="KW-1185">Reference proteome</keyword>
<dbReference type="Gene3D" id="2.70.40.10">
    <property type="match status" value="1"/>
</dbReference>
<gene>
    <name evidence="1" type="ORF">Kirov_122</name>
</gene>
<protein>
    <submittedName>
        <fullName evidence="1">dUTPase</fullName>
    </submittedName>
</protein>
<dbReference type="InterPro" id="IPR008181">
    <property type="entry name" value="dUTPase"/>
</dbReference>
<dbReference type="InterPro" id="IPR036157">
    <property type="entry name" value="dUTPase-like_sf"/>
</dbReference>
<dbReference type="GO" id="GO:0046081">
    <property type="term" value="P:dUTP catabolic process"/>
    <property type="evidence" value="ECO:0007669"/>
    <property type="project" value="InterPro"/>
</dbReference>
<proteinExistence type="predicted"/>